<dbReference type="AlphaFoldDB" id="A0A1H7YQL4"/>
<evidence type="ECO:0000256" key="2">
    <source>
        <dbReference type="ARBA" id="ARBA00023015"/>
    </source>
</evidence>
<dbReference type="Pfam" id="PF00126">
    <property type="entry name" value="HTH_1"/>
    <property type="match status" value="1"/>
</dbReference>
<dbReference type="InterPro" id="IPR000847">
    <property type="entry name" value="LysR_HTH_N"/>
</dbReference>
<sequence length="293" mass="32975">MDLQHYRNFVSIVEEGSLTAASKKIHVAQPALSNQLKAFEKEFGTQLMKRGSRKLELTDAGQILYKKAKHLCELESSAYKEVADCVSGAAGTLRLGLTPSNAATFFEGLLLNFHRDNPDIRYELHETVSNEIIDLLQNGVIEIGIVRTPFQISNQFEVLQTKEDPMVAVYNKDCGWFKGKSKSVSVAQLEDVPLCIIRRFEPMVSEACFKAGFAPHLMCINTQLITNMMWAKKSIGAAIMPLSSLKDFENDRLNYKLIEDTSLCTRRAIVTVKDRYLSVVAQNFLNLCKKQMI</sequence>
<dbReference type="CDD" id="cd05466">
    <property type="entry name" value="PBP2_LTTR_substrate"/>
    <property type="match status" value="1"/>
</dbReference>
<dbReference type="EMBL" id="FOCG01000001">
    <property type="protein sequence ID" value="SEM48532.1"/>
    <property type="molecule type" value="Genomic_DNA"/>
</dbReference>
<evidence type="ECO:0000313" key="6">
    <source>
        <dbReference type="EMBL" id="SEM48532.1"/>
    </source>
</evidence>
<accession>A0A1H7YQL4</accession>
<dbReference type="GO" id="GO:0003677">
    <property type="term" value="F:DNA binding"/>
    <property type="evidence" value="ECO:0007669"/>
    <property type="project" value="UniProtKB-KW"/>
</dbReference>
<dbReference type="InterPro" id="IPR036390">
    <property type="entry name" value="WH_DNA-bd_sf"/>
</dbReference>
<evidence type="ECO:0000256" key="1">
    <source>
        <dbReference type="ARBA" id="ARBA00009437"/>
    </source>
</evidence>
<dbReference type="PANTHER" id="PTHR30419:SF8">
    <property type="entry name" value="NITROGEN ASSIMILATION TRANSCRIPTIONAL ACTIVATOR-RELATED"/>
    <property type="match status" value="1"/>
</dbReference>
<reference evidence="6 7" key="1">
    <citation type="submission" date="2016-10" db="EMBL/GenBank/DDBJ databases">
        <authorList>
            <person name="de Groot N.N."/>
        </authorList>
    </citation>
    <scope>NUCLEOTIDE SEQUENCE [LARGE SCALE GENOMIC DNA]</scope>
    <source>
        <strain evidence="6 7">CGMCC 1.5070</strain>
    </source>
</reference>
<evidence type="ECO:0000313" key="7">
    <source>
        <dbReference type="Proteomes" id="UP000199158"/>
    </source>
</evidence>
<keyword evidence="4" id="KW-0804">Transcription</keyword>
<keyword evidence="3 6" id="KW-0238">DNA-binding</keyword>
<gene>
    <name evidence="6" type="ORF">SAMN05216180_0189</name>
</gene>
<keyword evidence="2" id="KW-0805">Transcription regulation</keyword>
<evidence type="ECO:0000256" key="3">
    <source>
        <dbReference type="ARBA" id="ARBA00023125"/>
    </source>
</evidence>
<protein>
    <submittedName>
        <fullName evidence="6">DNA-binding transcriptional regulator, LysR family</fullName>
    </submittedName>
</protein>
<name>A0A1H7YQL4_9FIRM</name>
<organism evidence="6 7">
    <name type="scientific">Hydrogenoanaerobacterium saccharovorans</name>
    <dbReference type="NCBI Taxonomy" id="474960"/>
    <lineage>
        <taxon>Bacteria</taxon>
        <taxon>Bacillati</taxon>
        <taxon>Bacillota</taxon>
        <taxon>Clostridia</taxon>
        <taxon>Eubacteriales</taxon>
        <taxon>Oscillospiraceae</taxon>
        <taxon>Hydrogenoanaerobacterium</taxon>
    </lineage>
</organism>
<dbReference type="OrthoDB" id="9803714at2"/>
<dbReference type="Gene3D" id="3.40.190.290">
    <property type="match status" value="1"/>
</dbReference>
<evidence type="ECO:0000259" key="5">
    <source>
        <dbReference type="PROSITE" id="PS50931"/>
    </source>
</evidence>
<comment type="similarity">
    <text evidence="1">Belongs to the LysR transcriptional regulatory family.</text>
</comment>
<dbReference type="STRING" id="474960.SAMN05216180_0189"/>
<dbReference type="SUPFAM" id="SSF53850">
    <property type="entry name" value="Periplasmic binding protein-like II"/>
    <property type="match status" value="1"/>
</dbReference>
<dbReference type="RefSeq" id="WP_092750750.1">
    <property type="nucleotide sequence ID" value="NZ_FOCG01000001.1"/>
</dbReference>
<evidence type="ECO:0000256" key="4">
    <source>
        <dbReference type="ARBA" id="ARBA00023163"/>
    </source>
</evidence>
<dbReference type="PANTHER" id="PTHR30419">
    <property type="entry name" value="HTH-TYPE TRANSCRIPTIONAL REGULATOR YBHD"/>
    <property type="match status" value="1"/>
</dbReference>
<dbReference type="GO" id="GO:0005829">
    <property type="term" value="C:cytosol"/>
    <property type="evidence" value="ECO:0007669"/>
    <property type="project" value="TreeGrafter"/>
</dbReference>
<dbReference type="Proteomes" id="UP000199158">
    <property type="component" value="Unassembled WGS sequence"/>
</dbReference>
<feature type="domain" description="HTH lysR-type" evidence="5">
    <location>
        <begin position="1"/>
        <end position="58"/>
    </location>
</feature>
<dbReference type="FunFam" id="1.10.10.10:FF:000001">
    <property type="entry name" value="LysR family transcriptional regulator"/>
    <property type="match status" value="1"/>
</dbReference>
<dbReference type="Pfam" id="PF03466">
    <property type="entry name" value="LysR_substrate"/>
    <property type="match status" value="1"/>
</dbReference>
<dbReference type="InterPro" id="IPR050950">
    <property type="entry name" value="HTH-type_LysR_regulators"/>
</dbReference>
<proteinExistence type="inferred from homology"/>
<dbReference type="PRINTS" id="PR00039">
    <property type="entry name" value="HTHLYSR"/>
</dbReference>
<dbReference type="GO" id="GO:0003700">
    <property type="term" value="F:DNA-binding transcription factor activity"/>
    <property type="evidence" value="ECO:0007669"/>
    <property type="project" value="InterPro"/>
</dbReference>
<dbReference type="Gene3D" id="1.10.10.10">
    <property type="entry name" value="Winged helix-like DNA-binding domain superfamily/Winged helix DNA-binding domain"/>
    <property type="match status" value="1"/>
</dbReference>
<keyword evidence="7" id="KW-1185">Reference proteome</keyword>
<dbReference type="SUPFAM" id="SSF46785">
    <property type="entry name" value="Winged helix' DNA-binding domain"/>
    <property type="match status" value="1"/>
</dbReference>
<dbReference type="InterPro" id="IPR036388">
    <property type="entry name" value="WH-like_DNA-bd_sf"/>
</dbReference>
<dbReference type="InterPro" id="IPR005119">
    <property type="entry name" value="LysR_subst-bd"/>
</dbReference>
<dbReference type="PROSITE" id="PS50931">
    <property type="entry name" value="HTH_LYSR"/>
    <property type="match status" value="1"/>
</dbReference>